<organism evidence="2 3">
    <name type="scientific">Pseudoalteromonas denitrificans DSM 6059</name>
    <dbReference type="NCBI Taxonomy" id="1123010"/>
    <lineage>
        <taxon>Bacteria</taxon>
        <taxon>Pseudomonadati</taxon>
        <taxon>Pseudomonadota</taxon>
        <taxon>Gammaproteobacteria</taxon>
        <taxon>Alteromonadales</taxon>
        <taxon>Pseudoalteromonadaceae</taxon>
        <taxon>Pseudoalteromonas</taxon>
    </lineage>
</organism>
<name>A0A1I1FB42_9GAMM</name>
<gene>
    <name evidence="2" type="ORF">SAMN02745724_00558</name>
</gene>
<evidence type="ECO:0000313" key="2">
    <source>
        <dbReference type="EMBL" id="SFB96156.1"/>
    </source>
</evidence>
<dbReference type="RefSeq" id="WP_177207932.1">
    <property type="nucleotide sequence ID" value="NZ_FOLO01000003.1"/>
</dbReference>
<protein>
    <submittedName>
        <fullName evidence="2">Uncharacterized protein</fullName>
    </submittedName>
</protein>
<accession>A0A1I1FB42</accession>
<sequence>MIRKIFFYGFLLHSTFAAANEINWIVYDFPPYYIINEYGEGLGRDEGIIHLLQKKLPHHKFNYINFPGSRVIHELSDPKQNYCTLSLYKTPQRSKNMLFTTTSSTIGLPLSIAMRLTDIKTLNIKIDKPVSFSKLLNKYKLIIGLAPNRSYGNKIDSIIKKTDPQQVIYRPGMNVLAGLTHMLVRNRIDIVLGYPDEHEYIANKLGIKGKVISLQLEESPSYSEGYIGCSLNQQGQLNINLLELALQKIHKQNNYYQLLIRWLPKHFHQKLKNILESDT</sequence>
<dbReference type="SUPFAM" id="SSF53850">
    <property type="entry name" value="Periplasmic binding protein-like II"/>
    <property type="match status" value="1"/>
</dbReference>
<feature type="chain" id="PRO_5011600420" evidence="1">
    <location>
        <begin position="20"/>
        <end position="279"/>
    </location>
</feature>
<dbReference type="STRING" id="1123010.SAMN02745724_00558"/>
<evidence type="ECO:0000256" key="1">
    <source>
        <dbReference type="SAM" id="SignalP"/>
    </source>
</evidence>
<dbReference type="InterPro" id="IPR011972">
    <property type="entry name" value="CHP02285"/>
</dbReference>
<proteinExistence type="predicted"/>
<feature type="signal peptide" evidence="1">
    <location>
        <begin position="1"/>
        <end position="19"/>
    </location>
</feature>
<keyword evidence="3" id="KW-1185">Reference proteome</keyword>
<dbReference type="EMBL" id="FOLO01000003">
    <property type="protein sequence ID" value="SFB96156.1"/>
    <property type="molecule type" value="Genomic_DNA"/>
</dbReference>
<evidence type="ECO:0000313" key="3">
    <source>
        <dbReference type="Proteomes" id="UP000198862"/>
    </source>
</evidence>
<dbReference type="Proteomes" id="UP000198862">
    <property type="component" value="Unassembled WGS sequence"/>
</dbReference>
<dbReference type="NCBIfam" id="TIGR02285">
    <property type="entry name" value="TIGR02285 family protein"/>
    <property type="match status" value="1"/>
</dbReference>
<keyword evidence="1" id="KW-0732">Signal</keyword>
<reference evidence="2 3" key="1">
    <citation type="submission" date="2016-10" db="EMBL/GenBank/DDBJ databases">
        <authorList>
            <person name="de Groot N.N."/>
        </authorList>
    </citation>
    <scope>NUCLEOTIDE SEQUENCE [LARGE SCALE GENOMIC DNA]</scope>
    <source>
        <strain evidence="2 3">DSM 6059</strain>
    </source>
</reference>
<dbReference type="AlphaFoldDB" id="A0A1I1FB42"/>
<dbReference type="Gene3D" id="3.40.190.10">
    <property type="entry name" value="Periplasmic binding protein-like II"/>
    <property type="match status" value="2"/>
</dbReference>